<organism evidence="2 3">
    <name type="scientific">Engystomops pustulosus</name>
    <name type="common">Tungara frog</name>
    <name type="synonym">Physalaemus pustulosus</name>
    <dbReference type="NCBI Taxonomy" id="76066"/>
    <lineage>
        <taxon>Eukaryota</taxon>
        <taxon>Metazoa</taxon>
        <taxon>Chordata</taxon>
        <taxon>Craniata</taxon>
        <taxon>Vertebrata</taxon>
        <taxon>Euteleostomi</taxon>
        <taxon>Amphibia</taxon>
        <taxon>Batrachia</taxon>
        <taxon>Anura</taxon>
        <taxon>Neobatrachia</taxon>
        <taxon>Hyloidea</taxon>
        <taxon>Leptodactylidae</taxon>
        <taxon>Leiuperinae</taxon>
        <taxon>Engystomops</taxon>
    </lineage>
</organism>
<sequence length="80" mass="9258">MQLFCIVETHCLTMASQRVSVVVWLVKHAWFLLRTSNTLTSCQTLLNLKLAMDIRRRSTRSYGQLVDQPTQPSTLRVDYS</sequence>
<accession>A0AAV6Z5W7</accession>
<evidence type="ECO:0000313" key="2">
    <source>
        <dbReference type="EMBL" id="KAG8544959.1"/>
    </source>
</evidence>
<evidence type="ECO:0000313" key="3">
    <source>
        <dbReference type="Proteomes" id="UP000824782"/>
    </source>
</evidence>
<protein>
    <recommendedName>
        <fullName evidence="4">Secreted protein</fullName>
    </recommendedName>
</protein>
<gene>
    <name evidence="2" type="ORF">GDO81_021569</name>
    <name evidence="1" type="ORF">GDO81_026480</name>
</gene>
<comment type="caution">
    <text evidence="2">The sequence shown here is derived from an EMBL/GenBank/DDBJ whole genome shotgun (WGS) entry which is preliminary data.</text>
</comment>
<dbReference type="EMBL" id="WNYA01004764">
    <property type="protein sequence ID" value="KAG8542571.1"/>
    <property type="molecule type" value="Genomic_DNA"/>
</dbReference>
<proteinExistence type="predicted"/>
<name>A0AAV6Z5W7_ENGPU</name>
<dbReference type="EMBL" id="WNYA01001871">
    <property type="protein sequence ID" value="KAG8544959.1"/>
    <property type="molecule type" value="Genomic_DNA"/>
</dbReference>
<dbReference type="Proteomes" id="UP000824782">
    <property type="component" value="Unassembled WGS sequence"/>
</dbReference>
<evidence type="ECO:0008006" key="4">
    <source>
        <dbReference type="Google" id="ProtNLM"/>
    </source>
</evidence>
<evidence type="ECO:0000313" key="1">
    <source>
        <dbReference type="EMBL" id="KAG8542571.1"/>
    </source>
</evidence>
<dbReference type="AlphaFoldDB" id="A0AAV6Z5W7"/>
<keyword evidence="3" id="KW-1185">Reference proteome</keyword>
<reference evidence="2" key="1">
    <citation type="thesis" date="2020" institute="ProQuest LLC" country="789 East Eisenhower Parkway, Ann Arbor, MI, USA">
        <title>Comparative Genomics and Chromosome Evolution.</title>
        <authorList>
            <person name="Mudd A.B."/>
        </authorList>
    </citation>
    <scope>NUCLEOTIDE SEQUENCE</scope>
    <source>
        <strain evidence="2">237g6f4</strain>
        <tissue evidence="2">Blood</tissue>
    </source>
</reference>